<keyword evidence="2" id="KW-1185">Reference proteome</keyword>
<sequence>MLKNAPILKKPKQNKKFDLSTDVSSVSQSEPTGQLVIWVHLLYEYDCEIKYRAGKDNSVADYLSRPGLVGFLDTVSSEVVGFDDLRLFLETGKTPPGLGMTKILES</sequence>
<dbReference type="OrthoDB" id="422540at2759"/>
<dbReference type="EMBL" id="LSSM01007636">
    <property type="protein sequence ID" value="OMJ07531.1"/>
    <property type="molecule type" value="Genomic_DNA"/>
</dbReference>
<protein>
    <recommendedName>
        <fullName evidence="3">Retrovirus-related Pol polyprotein from transposon</fullName>
    </recommendedName>
</protein>
<gene>
    <name evidence="1" type="ORF">AYI69_g11432</name>
</gene>
<evidence type="ECO:0000313" key="1">
    <source>
        <dbReference type="EMBL" id="OMJ07531.1"/>
    </source>
</evidence>
<proteinExistence type="predicted"/>
<accession>A0A1R1WYU0</accession>
<dbReference type="AlphaFoldDB" id="A0A1R1WYU0"/>
<reference evidence="2" key="1">
    <citation type="submission" date="2017-01" db="EMBL/GenBank/DDBJ databases">
        <authorList>
            <person name="Wang Y."/>
            <person name="White M."/>
            <person name="Kvist S."/>
            <person name="Moncalvo J.-M."/>
        </authorList>
    </citation>
    <scope>NUCLEOTIDE SEQUENCE [LARGE SCALE GENOMIC DNA]</scope>
    <source>
        <strain evidence="2">ID-206-W2</strain>
    </source>
</reference>
<comment type="caution">
    <text evidence="1">The sequence shown here is derived from an EMBL/GenBank/DDBJ whole genome shotgun (WGS) entry which is preliminary data.</text>
</comment>
<evidence type="ECO:0000313" key="2">
    <source>
        <dbReference type="Proteomes" id="UP000187429"/>
    </source>
</evidence>
<organism evidence="1 2">
    <name type="scientific">Smittium culicis</name>
    <dbReference type="NCBI Taxonomy" id="133412"/>
    <lineage>
        <taxon>Eukaryota</taxon>
        <taxon>Fungi</taxon>
        <taxon>Fungi incertae sedis</taxon>
        <taxon>Zoopagomycota</taxon>
        <taxon>Kickxellomycotina</taxon>
        <taxon>Harpellomycetes</taxon>
        <taxon>Harpellales</taxon>
        <taxon>Legeriomycetaceae</taxon>
        <taxon>Smittium</taxon>
    </lineage>
</organism>
<name>A0A1R1WYU0_9FUNG</name>
<dbReference type="Proteomes" id="UP000187429">
    <property type="component" value="Unassembled WGS sequence"/>
</dbReference>
<evidence type="ECO:0008006" key="3">
    <source>
        <dbReference type="Google" id="ProtNLM"/>
    </source>
</evidence>